<feature type="region of interest" description="Disordered" evidence="1">
    <location>
        <begin position="34"/>
        <end position="75"/>
    </location>
</feature>
<name>A0A5B7F7Y0_PORTR</name>
<dbReference type="Proteomes" id="UP000324222">
    <property type="component" value="Unassembled WGS sequence"/>
</dbReference>
<evidence type="ECO:0000256" key="1">
    <source>
        <dbReference type="SAM" id="MobiDB-lite"/>
    </source>
</evidence>
<organism evidence="2 3">
    <name type="scientific">Portunus trituberculatus</name>
    <name type="common">Swimming crab</name>
    <name type="synonym">Neptunus trituberculatus</name>
    <dbReference type="NCBI Taxonomy" id="210409"/>
    <lineage>
        <taxon>Eukaryota</taxon>
        <taxon>Metazoa</taxon>
        <taxon>Ecdysozoa</taxon>
        <taxon>Arthropoda</taxon>
        <taxon>Crustacea</taxon>
        <taxon>Multicrustacea</taxon>
        <taxon>Malacostraca</taxon>
        <taxon>Eumalacostraca</taxon>
        <taxon>Eucarida</taxon>
        <taxon>Decapoda</taxon>
        <taxon>Pleocyemata</taxon>
        <taxon>Brachyura</taxon>
        <taxon>Eubrachyura</taxon>
        <taxon>Portunoidea</taxon>
        <taxon>Portunidae</taxon>
        <taxon>Portuninae</taxon>
        <taxon>Portunus</taxon>
    </lineage>
</organism>
<keyword evidence="3" id="KW-1185">Reference proteome</keyword>
<sequence>MSEIALQCTPGTKRRRRTRVNKRLSEACNCELVPRRARSSKPSSPPSLPRPLHHHIPHSPAVSRAALLPTGGLWPQPSLPLVNNQACRNPKGHRYKETKASELCAEENETSIIL</sequence>
<comment type="caution">
    <text evidence="2">The sequence shown here is derived from an EMBL/GenBank/DDBJ whole genome shotgun (WGS) entry which is preliminary data.</text>
</comment>
<evidence type="ECO:0000313" key="3">
    <source>
        <dbReference type="Proteomes" id="UP000324222"/>
    </source>
</evidence>
<protein>
    <submittedName>
        <fullName evidence="2">Uncharacterized protein</fullName>
    </submittedName>
</protein>
<gene>
    <name evidence="2" type="ORF">E2C01_037362</name>
</gene>
<proteinExistence type="predicted"/>
<reference evidence="2 3" key="1">
    <citation type="submission" date="2019-05" db="EMBL/GenBank/DDBJ databases">
        <title>Another draft genome of Portunus trituberculatus and its Hox gene families provides insights of decapod evolution.</title>
        <authorList>
            <person name="Jeong J.-H."/>
            <person name="Song I."/>
            <person name="Kim S."/>
            <person name="Choi T."/>
            <person name="Kim D."/>
            <person name="Ryu S."/>
            <person name="Kim W."/>
        </authorList>
    </citation>
    <scope>NUCLEOTIDE SEQUENCE [LARGE SCALE GENOMIC DNA]</scope>
    <source>
        <tissue evidence="2">Muscle</tissue>
    </source>
</reference>
<dbReference type="EMBL" id="VSRR010005954">
    <property type="protein sequence ID" value="MPC43710.1"/>
    <property type="molecule type" value="Genomic_DNA"/>
</dbReference>
<evidence type="ECO:0000313" key="2">
    <source>
        <dbReference type="EMBL" id="MPC43710.1"/>
    </source>
</evidence>
<feature type="region of interest" description="Disordered" evidence="1">
    <location>
        <begin position="1"/>
        <end position="20"/>
    </location>
</feature>
<accession>A0A5B7F7Y0</accession>
<dbReference type="AlphaFoldDB" id="A0A5B7F7Y0"/>